<dbReference type="EMBL" id="KZ825386">
    <property type="protein sequence ID" value="RAH41574.1"/>
    <property type="molecule type" value="Genomic_DNA"/>
</dbReference>
<proteinExistence type="predicted"/>
<dbReference type="Proteomes" id="UP000249057">
    <property type="component" value="Unassembled WGS sequence"/>
</dbReference>
<accession>A0ACD1FX66</accession>
<keyword evidence="2" id="KW-1185">Reference proteome</keyword>
<sequence length="112" mass="12565">MAGNLPQEVEAYLEEIVKRLTEYLQHQLVGIYLFGDGSAEHRREAGWQFIVTGEFSSKSDGAKWALQQQDCPDVVRRAILARNTGDKLPAAQARMLYDIVMTANRAKLATNI</sequence>
<organism evidence="1 2">
    <name type="scientific">Aspergillus brunneoviolaceus CBS 621.78</name>
    <dbReference type="NCBI Taxonomy" id="1450534"/>
    <lineage>
        <taxon>Eukaryota</taxon>
        <taxon>Fungi</taxon>
        <taxon>Dikarya</taxon>
        <taxon>Ascomycota</taxon>
        <taxon>Pezizomycotina</taxon>
        <taxon>Eurotiomycetes</taxon>
        <taxon>Eurotiomycetidae</taxon>
        <taxon>Eurotiales</taxon>
        <taxon>Aspergillaceae</taxon>
        <taxon>Aspergillus</taxon>
        <taxon>Aspergillus subgen. Circumdati</taxon>
    </lineage>
</organism>
<name>A0ACD1FX66_9EURO</name>
<reference evidence="1" key="1">
    <citation type="submission" date="2018-02" db="EMBL/GenBank/DDBJ databases">
        <title>The genomes of Aspergillus section Nigri reveals drivers in fungal speciation.</title>
        <authorList>
            <consortium name="DOE Joint Genome Institute"/>
            <person name="Vesth T.C."/>
            <person name="Nybo J."/>
            <person name="Theobald S."/>
            <person name="Brandl J."/>
            <person name="Frisvad J.C."/>
            <person name="Nielsen K.F."/>
            <person name="Lyhne E.K."/>
            <person name="Kogle M.E."/>
            <person name="Kuo A."/>
            <person name="Riley R."/>
            <person name="Clum A."/>
            <person name="Nolan M."/>
            <person name="Lipzen A."/>
            <person name="Salamov A."/>
            <person name="Henrissat B."/>
            <person name="Wiebenga A."/>
            <person name="De vries R.P."/>
            <person name="Grigoriev I.V."/>
            <person name="Mortensen U.H."/>
            <person name="Andersen M.R."/>
            <person name="Baker S.E."/>
        </authorList>
    </citation>
    <scope>NUCLEOTIDE SEQUENCE</scope>
    <source>
        <strain evidence="1">CBS 621.78</strain>
    </source>
</reference>
<evidence type="ECO:0000313" key="1">
    <source>
        <dbReference type="EMBL" id="RAH41574.1"/>
    </source>
</evidence>
<gene>
    <name evidence="1" type="ORF">BO95DRAFT_517882</name>
</gene>
<protein>
    <submittedName>
        <fullName evidence="1">Uncharacterized protein</fullName>
    </submittedName>
</protein>
<evidence type="ECO:0000313" key="2">
    <source>
        <dbReference type="Proteomes" id="UP000249057"/>
    </source>
</evidence>